<dbReference type="eggNOG" id="COG4481">
    <property type="taxonomic scope" value="Bacteria"/>
</dbReference>
<evidence type="ECO:0000313" key="1">
    <source>
        <dbReference type="EMBL" id="EEW37211.1"/>
    </source>
</evidence>
<protein>
    <recommendedName>
        <fullName evidence="3">DUF951 domain-containing protein</fullName>
    </recommendedName>
</protein>
<dbReference type="STRING" id="638301.HMPREF0444_1429"/>
<dbReference type="Proteomes" id="UP000005926">
    <property type="component" value="Unassembled WGS sequence"/>
</dbReference>
<keyword evidence="2" id="KW-1185">Reference proteome</keyword>
<organism evidence="1 2">
    <name type="scientific">Granulicatella adiacens ATCC 49175</name>
    <dbReference type="NCBI Taxonomy" id="638301"/>
    <lineage>
        <taxon>Bacteria</taxon>
        <taxon>Bacillati</taxon>
        <taxon>Bacillota</taxon>
        <taxon>Bacilli</taxon>
        <taxon>Lactobacillales</taxon>
        <taxon>Carnobacteriaceae</taxon>
        <taxon>Granulicatella</taxon>
    </lineage>
</organism>
<dbReference type="InterPro" id="IPR009296">
    <property type="entry name" value="DUF951"/>
</dbReference>
<dbReference type="GeneID" id="78412172"/>
<comment type="caution">
    <text evidence="1">The sequence shown here is derived from an EMBL/GenBank/DDBJ whole genome shotgun (WGS) entry which is preliminary data.</text>
</comment>
<gene>
    <name evidence="1" type="ORF">HMPREF0444_1429</name>
</gene>
<proteinExistence type="predicted"/>
<dbReference type="PIRSF" id="PIRSF037263">
    <property type="entry name" value="DUF951_bac"/>
    <property type="match status" value="1"/>
</dbReference>
<evidence type="ECO:0008006" key="3">
    <source>
        <dbReference type="Google" id="ProtNLM"/>
    </source>
</evidence>
<reference evidence="1 2" key="1">
    <citation type="submission" date="2009-08" db="EMBL/GenBank/DDBJ databases">
        <authorList>
            <person name="Muzny D."/>
            <person name="Qin X."/>
            <person name="Deng J."/>
            <person name="Jiang H."/>
            <person name="Liu Y."/>
            <person name="Qu J."/>
            <person name="Song X.-Z."/>
            <person name="Zhang L."/>
            <person name="Thornton R."/>
            <person name="Coyle M."/>
            <person name="Francisco L."/>
            <person name="Jackson L."/>
            <person name="Javaid M."/>
            <person name="Korchina V."/>
            <person name="Kovar C."/>
            <person name="Mata R."/>
            <person name="Mathew T."/>
            <person name="Ngo R."/>
            <person name="Nguyen L."/>
            <person name="Nguyen N."/>
            <person name="Okwuonu G."/>
            <person name="Ongeri F."/>
            <person name="Pham C."/>
            <person name="Simmons D."/>
            <person name="Wilczek-Boney K."/>
            <person name="Hale W."/>
            <person name="Jakkamsetti A."/>
            <person name="Pham P."/>
            <person name="Ruth R."/>
            <person name="San Lucas F."/>
            <person name="Warren J."/>
            <person name="Zhang J."/>
            <person name="Zhao Z."/>
            <person name="Zhou C."/>
            <person name="Zhu D."/>
            <person name="Lee S."/>
            <person name="Bess C."/>
            <person name="Blankenburg K."/>
            <person name="Forbes L."/>
            <person name="Fu Q."/>
            <person name="Gubbala S."/>
            <person name="Hirani K."/>
            <person name="Jayaseelan J.C."/>
            <person name="Lara F."/>
            <person name="Munidasa M."/>
            <person name="Palculict T."/>
            <person name="Patil S."/>
            <person name="Pu L.-L."/>
            <person name="Saada N."/>
            <person name="Tang L."/>
            <person name="Weissenberger G."/>
            <person name="Zhu Y."/>
            <person name="Hemphill L."/>
            <person name="Shang Y."/>
            <person name="Youmans B."/>
            <person name="Ayvaz T."/>
            <person name="Ross M."/>
            <person name="Santibanez J."/>
            <person name="Aqrawi P."/>
            <person name="Gross S."/>
            <person name="Joshi V."/>
            <person name="Fowler G."/>
            <person name="Nazareth L."/>
            <person name="Reid J."/>
            <person name="Worley K."/>
            <person name="Petrosino J."/>
            <person name="Highlander S."/>
            <person name="Gibbs R."/>
        </authorList>
    </citation>
    <scope>NUCLEOTIDE SEQUENCE [LARGE SCALE GENOMIC DNA]</scope>
    <source>
        <strain evidence="1 2">ATCC 49175</strain>
    </source>
</reference>
<accession>C8NHN4</accession>
<dbReference type="PANTHER" id="PTHR38455">
    <property type="entry name" value="HYPOTHETICAL CYTOSOLIC PROTEIN"/>
    <property type="match status" value="1"/>
</dbReference>
<evidence type="ECO:0000313" key="2">
    <source>
        <dbReference type="Proteomes" id="UP000005926"/>
    </source>
</evidence>
<dbReference type="HOGENOM" id="CLU_180138_0_2_9"/>
<dbReference type="PANTHER" id="PTHR38455:SF1">
    <property type="entry name" value="DUF951 DOMAIN-CONTAINING PROTEIN"/>
    <property type="match status" value="1"/>
</dbReference>
<dbReference type="Pfam" id="PF06107">
    <property type="entry name" value="DUF951"/>
    <property type="match status" value="1"/>
</dbReference>
<name>C8NHN4_9LACT</name>
<dbReference type="AlphaFoldDB" id="C8NHN4"/>
<dbReference type="EMBL" id="ACKZ01000020">
    <property type="protein sequence ID" value="EEW37211.1"/>
    <property type="molecule type" value="Genomic_DNA"/>
</dbReference>
<sequence length="69" mass="8148">MKAGTTYQLHDHVEMKKPHACQTNSWEIIRMGMDIRIKCDHCGQMVLMPRREFEKKMKKVTISVAEENK</sequence>
<dbReference type="RefSeq" id="WP_005607897.1">
    <property type="nucleotide sequence ID" value="NZ_CP102283.1"/>
</dbReference>